<reference evidence="2 3" key="1">
    <citation type="journal article" date="2017" name="Front. Microbiol.">
        <title>Phaeobacter piscinae sp. nov., a species of the Roseobacter group and potential aquaculture probiont.</title>
        <authorList>
            <person name="Sonnenschein E.C."/>
            <person name="Phippen C.B.W."/>
            <person name="Nielsen K.F."/>
            <person name="Mateiu R.V."/>
            <person name="Melchiorsen J."/>
            <person name="Gram L."/>
            <person name="Overmann J."/>
            <person name="Freese H.M."/>
        </authorList>
    </citation>
    <scope>NUCLEOTIDE SEQUENCE [LARGE SCALE GENOMIC DNA]</scope>
    <source>
        <strain evidence="2 3">P88</strain>
    </source>
</reference>
<evidence type="ECO:0000259" key="1">
    <source>
        <dbReference type="PROSITE" id="PS51071"/>
    </source>
</evidence>
<dbReference type="Pfam" id="PF01418">
    <property type="entry name" value="HTH_6"/>
    <property type="match status" value="1"/>
</dbReference>
<dbReference type="PANTHER" id="PTHR30514">
    <property type="entry name" value="GLUCOKINASE"/>
    <property type="match status" value="1"/>
</dbReference>
<dbReference type="PROSITE" id="PS51071">
    <property type="entry name" value="HTH_RPIR"/>
    <property type="match status" value="1"/>
</dbReference>
<reference evidence="2 3" key="2">
    <citation type="journal article" date="2017" name="Genome Biol. Evol.">
        <title>Trajectories and Drivers of Genome Evolution in Surface-Associated Marine Phaeobacter.</title>
        <authorList>
            <person name="Freese H.M."/>
            <person name="Sikorski J."/>
            <person name="Bunk B."/>
            <person name="Scheuner C."/>
            <person name="Meier-Kolthoff J.P."/>
            <person name="Sproer C."/>
            <person name="Gram L."/>
            <person name="Overmann J."/>
        </authorList>
    </citation>
    <scope>NUCLEOTIDE SEQUENCE [LARGE SCALE GENOMIC DNA]</scope>
    <source>
        <strain evidence="2 3">P88</strain>
    </source>
</reference>
<dbReference type="GO" id="GO:1901135">
    <property type="term" value="P:carbohydrate derivative metabolic process"/>
    <property type="evidence" value="ECO:0007669"/>
    <property type="project" value="InterPro"/>
</dbReference>
<dbReference type="Pfam" id="PF01380">
    <property type="entry name" value="SIS"/>
    <property type="match status" value="1"/>
</dbReference>
<dbReference type="InterPro" id="IPR009057">
    <property type="entry name" value="Homeodomain-like_sf"/>
</dbReference>
<gene>
    <name evidence="2" type="ORF">PhaeoP88_03103</name>
</gene>
<dbReference type="InterPro" id="IPR001347">
    <property type="entry name" value="SIS_dom"/>
</dbReference>
<dbReference type="Gene3D" id="3.40.50.10490">
    <property type="entry name" value="Glucose-6-phosphate isomerase like protein, domain 1"/>
    <property type="match status" value="1"/>
</dbReference>
<dbReference type="InterPro" id="IPR000281">
    <property type="entry name" value="HTH_RpiR"/>
</dbReference>
<dbReference type="PANTHER" id="PTHR30514:SF18">
    <property type="entry name" value="RPIR-FAMILY TRANSCRIPTIONAL REGULATOR"/>
    <property type="match status" value="1"/>
</dbReference>
<dbReference type="GO" id="GO:0097367">
    <property type="term" value="F:carbohydrate derivative binding"/>
    <property type="evidence" value="ECO:0007669"/>
    <property type="project" value="InterPro"/>
</dbReference>
<evidence type="ECO:0000313" key="3">
    <source>
        <dbReference type="Proteomes" id="UP000236447"/>
    </source>
</evidence>
<feature type="domain" description="HTH rpiR-type" evidence="1">
    <location>
        <begin position="1"/>
        <end position="77"/>
    </location>
</feature>
<dbReference type="RefSeq" id="WP_102884088.1">
    <property type="nucleotide sequence ID" value="NZ_CP010725.1"/>
</dbReference>
<protein>
    <submittedName>
        <fullName evidence="2">HTH-type transcriptional regulator, rpiR family</fullName>
    </submittedName>
</protein>
<dbReference type="Proteomes" id="UP000236447">
    <property type="component" value="Chromosome"/>
</dbReference>
<sequence length="284" mass="32104">MQVRERIEKLSEDLTATERKLSTALLLDYPFAGLEPIQDLAKATNTSPPSISRFVTKLGFQGFQEFQRHLIGELKQGQRSPVELQASSAPIHGAFLESFLDRASAVVKGATKAVSEAQFERVSEKLADEKRSIYVIGGRMSDTLAQHLSRHLRQIRAKVFHLPSDPEVWPEYLLRMRARDILFIVDFRRYQNSLSIFAQKAIMARNVQVVLMTDAWLSPISAQASEVLAVPIDSGTLWDSYTGALALLEALLTRIAEENWEQTKGRIEEWDSVRLNFGETEDDQ</sequence>
<dbReference type="SUPFAM" id="SSF53697">
    <property type="entry name" value="SIS domain"/>
    <property type="match status" value="1"/>
</dbReference>
<dbReference type="InterPro" id="IPR036388">
    <property type="entry name" value="WH-like_DNA-bd_sf"/>
</dbReference>
<dbReference type="GO" id="GO:0003677">
    <property type="term" value="F:DNA binding"/>
    <property type="evidence" value="ECO:0007669"/>
    <property type="project" value="InterPro"/>
</dbReference>
<dbReference type="InterPro" id="IPR046348">
    <property type="entry name" value="SIS_dom_sf"/>
</dbReference>
<evidence type="ECO:0000313" key="2">
    <source>
        <dbReference type="EMBL" id="AUR00435.1"/>
    </source>
</evidence>
<dbReference type="AlphaFoldDB" id="A0A2I7KCV5"/>
<accession>A0A2I7KCV5</accession>
<organism evidence="2 3">
    <name type="scientific">Phaeobacter inhibens</name>
    <dbReference type="NCBI Taxonomy" id="221822"/>
    <lineage>
        <taxon>Bacteria</taxon>
        <taxon>Pseudomonadati</taxon>
        <taxon>Pseudomonadota</taxon>
        <taxon>Alphaproteobacteria</taxon>
        <taxon>Rhodobacterales</taxon>
        <taxon>Roseobacteraceae</taxon>
        <taxon>Phaeobacter</taxon>
    </lineage>
</organism>
<proteinExistence type="predicted"/>
<dbReference type="Gene3D" id="1.10.10.10">
    <property type="entry name" value="Winged helix-like DNA-binding domain superfamily/Winged helix DNA-binding domain"/>
    <property type="match status" value="1"/>
</dbReference>
<dbReference type="SUPFAM" id="SSF46689">
    <property type="entry name" value="Homeodomain-like"/>
    <property type="match status" value="1"/>
</dbReference>
<dbReference type="InterPro" id="IPR047640">
    <property type="entry name" value="RpiR-like"/>
</dbReference>
<dbReference type="GO" id="GO:0003700">
    <property type="term" value="F:DNA-binding transcription factor activity"/>
    <property type="evidence" value="ECO:0007669"/>
    <property type="project" value="InterPro"/>
</dbReference>
<dbReference type="EMBL" id="CP010725">
    <property type="protein sequence ID" value="AUR00435.1"/>
    <property type="molecule type" value="Genomic_DNA"/>
</dbReference>
<name>A0A2I7KCV5_9RHOB</name>